<evidence type="ECO:0000313" key="2">
    <source>
        <dbReference type="Proteomes" id="UP000199656"/>
    </source>
</evidence>
<name>A0A1H4GT93_9BACT</name>
<reference evidence="2" key="1">
    <citation type="submission" date="2016-10" db="EMBL/GenBank/DDBJ databases">
        <authorList>
            <person name="Varghese N."/>
            <person name="Submissions S."/>
        </authorList>
    </citation>
    <scope>NUCLEOTIDE SEQUENCE [LARGE SCALE GENOMIC DNA]</scope>
    <source>
        <strain evidence="2">DSM 23920</strain>
    </source>
</reference>
<keyword evidence="2" id="KW-1185">Reference proteome</keyword>
<gene>
    <name evidence="1" type="ORF">SAMN05660909_05679</name>
</gene>
<dbReference type="EMBL" id="FNRL01000059">
    <property type="protein sequence ID" value="SEB12551.1"/>
    <property type="molecule type" value="Genomic_DNA"/>
</dbReference>
<protein>
    <submittedName>
        <fullName evidence="1">Uncharacterized protein</fullName>
    </submittedName>
</protein>
<sequence length="495" mass="57796">MTQQLFYVPKNIDLDKLIEENPVSHIPGFHRDKLLYILHLLVEIPSNNKDLTNEEGYVPINAEILKQWIGKGYSDYLTYLQDVGIIETDNQFIVGIKSKGYKFCPLYQQPLKSIPITNSTLLRRMTRRQKSTAINNIEQESNENLPVEIDLPAIACKYSPVEKWYETGGLKINDKIAHLYNAEIYLQKQSNRAKWDKNITANGIEWKNPYTQYIGTHLNIEKIKRGLFNAHFDQNVFRYHSALTSCKREIRNAITYEGEELVAIDLSNSQPTLLTLLLNHEFWLNEGEEGKLNSSNIPYLFLNPIFSSKNPFTNFITLVKNAQNNRIKEGDEIWNYYKMVSSGNFYSEFRQLLKNKLDLNYATNEDVKPILFTVLFTDNRFIGQADAAPKRIFRDLFPAIYEITAFIKRHGAENLPILLQRIESFIMYHKVVPRITRERDYLPIFTLHDSIVTLKGNEDYVENVMREEFGKCLGFIPHFKRDYWQESKLKPLGNI</sequence>
<dbReference type="STRING" id="408074.SAMN05660909_05679"/>
<accession>A0A1H4GT93</accession>
<evidence type="ECO:0000313" key="1">
    <source>
        <dbReference type="EMBL" id="SEB12551.1"/>
    </source>
</evidence>
<dbReference type="OrthoDB" id="631303at2"/>
<dbReference type="RefSeq" id="WP_089766354.1">
    <property type="nucleotide sequence ID" value="NZ_BKAT01000082.1"/>
</dbReference>
<proteinExistence type="predicted"/>
<organism evidence="1 2">
    <name type="scientific">Chitinophaga terrae</name>
    <name type="common">ex Kim and Jung 2007</name>
    <dbReference type="NCBI Taxonomy" id="408074"/>
    <lineage>
        <taxon>Bacteria</taxon>
        <taxon>Pseudomonadati</taxon>
        <taxon>Bacteroidota</taxon>
        <taxon>Chitinophagia</taxon>
        <taxon>Chitinophagales</taxon>
        <taxon>Chitinophagaceae</taxon>
        <taxon>Chitinophaga</taxon>
    </lineage>
</organism>
<dbReference type="AlphaFoldDB" id="A0A1H4GT93"/>
<dbReference type="Proteomes" id="UP000199656">
    <property type="component" value="Unassembled WGS sequence"/>
</dbReference>